<reference evidence="1" key="2">
    <citation type="submission" date="2014-07" db="EMBL/GenBank/DDBJ databases">
        <authorList>
            <person name="Hull J."/>
        </authorList>
    </citation>
    <scope>NUCLEOTIDE SEQUENCE</scope>
</reference>
<organism evidence="1">
    <name type="scientific">Lygus hesperus</name>
    <name type="common">Western plant bug</name>
    <dbReference type="NCBI Taxonomy" id="30085"/>
    <lineage>
        <taxon>Eukaryota</taxon>
        <taxon>Metazoa</taxon>
        <taxon>Ecdysozoa</taxon>
        <taxon>Arthropoda</taxon>
        <taxon>Hexapoda</taxon>
        <taxon>Insecta</taxon>
        <taxon>Pterygota</taxon>
        <taxon>Neoptera</taxon>
        <taxon>Paraneoptera</taxon>
        <taxon>Hemiptera</taxon>
        <taxon>Heteroptera</taxon>
        <taxon>Panheteroptera</taxon>
        <taxon>Cimicomorpha</taxon>
        <taxon>Miridae</taxon>
        <taxon>Mirini</taxon>
        <taxon>Lygus</taxon>
    </lineage>
</organism>
<sequence>YVVEKKIPVEVKVPVDKPYPVEVPRPYPVTVEKAYPVTVEKKVPVPVKVPEYQYVPVYYSGHDGSHFVTDVFSALFDAVFVNRERIPERTRSSFAPNGQNNEAK</sequence>
<feature type="non-terminal residue" evidence="1">
    <location>
        <position position="1"/>
    </location>
</feature>
<dbReference type="AlphaFoldDB" id="A0A0A9XT13"/>
<name>A0A0A9XT13_LYGHE</name>
<accession>A0A0A9XT13</accession>
<gene>
    <name evidence="1" type="primary">Bcorl1_1</name>
    <name evidence="1" type="ORF">CM83_40878</name>
</gene>
<reference evidence="1" key="1">
    <citation type="journal article" date="2014" name="PLoS ONE">
        <title>Transcriptome-Based Identification of ABC Transporters in the Western Tarnished Plant Bug Lygus hesperus.</title>
        <authorList>
            <person name="Hull J.J."/>
            <person name="Chaney K."/>
            <person name="Geib S.M."/>
            <person name="Fabrick J.A."/>
            <person name="Brent C.S."/>
            <person name="Walsh D."/>
            <person name="Lavine L.C."/>
        </authorList>
    </citation>
    <scope>NUCLEOTIDE SEQUENCE</scope>
</reference>
<proteinExistence type="predicted"/>
<dbReference type="EMBL" id="GBHO01020823">
    <property type="protein sequence ID" value="JAG22781.1"/>
    <property type="molecule type" value="Transcribed_RNA"/>
</dbReference>
<protein>
    <submittedName>
        <fullName evidence="1">BCL-6 corepressor-like protein 1</fullName>
    </submittedName>
</protein>
<evidence type="ECO:0000313" key="1">
    <source>
        <dbReference type="EMBL" id="JAG22781.1"/>
    </source>
</evidence>